<organism evidence="8 9">
    <name type="scientific">Dysgonomonas termitidis</name>
    <dbReference type="NCBI Taxonomy" id="1516126"/>
    <lineage>
        <taxon>Bacteria</taxon>
        <taxon>Pseudomonadati</taxon>
        <taxon>Bacteroidota</taxon>
        <taxon>Bacteroidia</taxon>
        <taxon>Bacteroidales</taxon>
        <taxon>Dysgonomonadaceae</taxon>
        <taxon>Dysgonomonas</taxon>
    </lineage>
</organism>
<dbReference type="Pfam" id="PF08842">
    <property type="entry name" value="Mfa2"/>
    <property type="match status" value="1"/>
</dbReference>
<keyword evidence="4" id="KW-0472">Membrane</keyword>
<dbReference type="Gene3D" id="2.60.40.2090">
    <property type="match status" value="1"/>
</dbReference>
<sequence length="310" mass="34574">MNLSSKPILLTGLIILSIFSGCIKDDYKDCVQGINVNFYSKSSCDIDVSYPEQIKNLTIGVFDKNGILVSSRQLNDTKLQKDFRQTIETESGLYTVIAWSGINADLYDLITLKVGSTTKNGLLFRLKRAAQKASSINGTRVYYGESPAVYVPQADNSESIFENTAVNMQEITNRIEISVEGLLKAEEYEIEIESDNGSMNIDGSVASDEVIEHSAEHIVRGGVMEARFTLLKLETGHNNNIIIKSKLNGAELYRGSLLGTLLLKNPDVNLACDHDFIIRFTTRDQCSCGTYTIMEIWVNNWLVHSYETEI</sequence>
<dbReference type="Gene3D" id="2.60.40.2100">
    <property type="match status" value="1"/>
</dbReference>
<evidence type="ECO:0000256" key="2">
    <source>
        <dbReference type="ARBA" id="ARBA00007248"/>
    </source>
</evidence>
<gene>
    <name evidence="8" type="ORF">ACFO6W_17625</name>
</gene>
<keyword evidence="6" id="KW-0998">Cell outer membrane</keyword>
<keyword evidence="7" id="KW-0449">Lipoprotein</keyword>
<dbReference type="RefSeq" id="WP_379998819.1">
    <property type="nucleotide sequence ID" value="NZ_JBHSGN010000103.1"/>
</dbReference>
<accession>A0ABV9L0N4</accession>
<evidence type="ECO:0000256" key="4">
    <source>
        <dbReference type="ARBA" id="ARBA00023136"/>
    </source>
</evidence>
<dbReference type="InterPro" id="IPR014941">
    <property type="entry name" value="FimB/Mfa2/Mfa3"/>
</dbReference>
<evidence type="ECO:0000313" key="8">
    <source>
        <dbReference type="EMBL" id="MFC4675516.1"/>
    </source>
</evidence>
<dbReference type="EMBL" id="JBHSGN010000103">
    <property type="protein sequence ID" value="MFC4675516.1"/>
    <property type="molecule type" value="Genomic_DNA"/>
</dbReference>
<comment type="similarity">
    <text evidence="2">Belongs to the bacteroidetes fimbrillin superfamily. FimB/Mfa2 family.</text>
</comment>
<dbReference type="PROSITE" id="PS51257">
    <property type="entry name" value="PROKAR_LIPOPROTEIN"/>
    <property type="match status" value="1"/>
</dbReference>
<evidence type="ECO:0000256" key="6">
    <source>
        <dbReference type="ARBA" id="ARBA00023237"/>
    </source>
</evidence>
<evidence type="ECO:0000256" key="1">
    <source>
        <dbReference type="ARBA" id="ARBA00004442"/>
    </source>
</evidence>
<keyword evidence="3" id="KW-0732">Signal</keyword>
<evidence type="ECO:0000256" key="5">
    <source>
        <dbReference type="ARBA" id="ARBA00023139"/>
    </source>
</evidence>
<name>A0ABV9L0N4_9BACT</name>
<protein>
    <submittedName>
        <fullName evidence="8">FimB/Mfa2 family fimbrial subunit</fullName>
    </submittedName>
</protein>
<dbReference type="Proteomes" id="UP001596023">
    <property type="component" value="Unassembled WGS sequence"/>
</dbReference>
<evidence type="ECO:0000313" key="9">
    <source>
        <dbReference type="Proteomes" id="UP001596023"/>
    </source>
</evidence>
<proteinExistence type="inferred from homology"/>
<keyword evidence="9" id="KW-1185">Reference proteome</keyword>
<keyword evidence="5" id="KW-0564">Palmitate</keyword>
<comment type="caution">
    <text evidence="8">The sequence shown here is derived from an EMBL/GenBank/DDBJ whole genome shotgun (WGS) entry which is preliminary data.</text>
</comment>
<comment type="subcellular location">
    <subcellularLocation>
        <location evidence="1">Cell outer membrane</location>
    </subcellularLocation>
</comment>
<evidence type="ECO:0000256" key="3">
    <source>
        <dbReference type="ARBA" id="ARBA00022729"/>
    </source>
</evidence>
<evidence type="ECO:0000256" key="7">
    <source>
        <dbReference type="ARBA" id="ARBA00023288"/>
    </source>
</evidence>
<reference evidence="9" key="1">
    <citation type="journal article" date="2019" name="Int. J. Syst. Evol. Microbiol.">
        <title>The Global Catalogue of Microorganisms (GCM) 10K type strain sequencing project: providing services to taxonomists for standard genome sequencing and annotation.</title>
        <authorList>
            <consortium name="The Broad Institute Genomics Platform"/>
            <consortium name="The Broad Institute Genome Sequencing Center for Infectious Disease"/>
            <person name="Wu L."/>
            <person name="Ma J."/>
        </authorList>
    </citation>
    <scope>NUCLEOTIDE SEQUENCE [LARGE SCALE GENOMIC DNA]</scope>
    <source>
        <strain evidence="9">CCUG 66188</strain>
    </source>
</reference>